<dbReference type="EMBL" id="CCYD01003042">
    <property type="protein sequence ID" value="CEG48710.1"/>
    <property type="molecule type" value="Genomic_DNA"/>
</dbReference>
<sequence>MLGAYWMKHTGIWKIDRGEAVMTVMVVVISVQPSNFTAYVCHAYAYVSNDKGSKFDAKPSYLDFQILGAYKDELFCDGEKLT</sequence>
<dbReference type="Proteomes" id="UP000054928">
    <property type="component" value="Unassembled WGS sequence"/>
</dbReference>
<proteinExistence type="predicted"/>
<dbReference type="AlphaFoldDB" id="A0A0P1B1U7"/>
<name>A0A0P1B1U7_PLAHL</name>
<organism evidence="1 2">
    <name type="scientific">Plasmopara halstedii</name>
    <name type="common">Downy mildew of sunflower</name>
    <dbReference type="NCBI Taxonomy" id="4781"/>
    <lineage>
        <taxon>Eukaryota</taxon>
        <taxon>Sar</taxon>
        <taxon>Stramenopiles</taxon>
        <taxon>Oomycota</taxon>
        <taxon>Peronosporomycetes</taxon>
        <taxon>Peronosporales</taxon>
        <taxon>Peronosporaceae</taxon>
        <taxon>Plasmopara</taxon>
    </lineage>
</organism>
<protein>
    <submittedName>
        <fullName evidence="1">Uncharacterized protein</fullName>
    </submittedName>
</protein>
<evidence type="ECO:0000313" key="1">
    <source>
        <dbReference type="EMBL" id="CEG48710.1"/>
    </source>
</evidence>
<dbReference type="RefSeq" id="XP_024585079.1">
    <property type="nucleotide sequence ID" value="XM_024719818.1"/>
</dbReference>
<keyword evidence="2" id="KW-1185">Reference proteome</keyword>
<reference evidence="2" key="1">
    <citation type="submission" date="2014-09" db="EMBL/GenBank/DDBJ databases">
        <authorList>
            <person name="Sharma Rahul"/>
            <person name="Thines Marco"/>
        </authorList>
    </citation>
    <scope>NUCLEOTIDE SEQUENCE [LARGE SCALE GENOMIC DNA]</scope>
</reference>
<accession>A0A0P1B1U7</accession>
<evidence type="ECO:0000313" key="2">
    <source>
        <dbReference type="Proteomes" id="UP000054928"/>
    </source>
</evidence>
<dbReference type="GeneID" id="36401578"/>